<accession>A0A8K0NVE2</accession>
<dbReference type="PANTHER" id="PTHR21286:SF0">
    <property type="entry name" value="NUCLEAR PORE COMPLEX PROTEIN NUP160"/>
    <property type="match status" value="1"/>
</dbReference>
<keyword evidence="10" id="KW-1185">Reference proteome</keyword>
<organism evidence="9 10">
    <name type="scientific">Filobasidium floriforme</name>
    <dbReference type="NCBI Taxonomy" id="5210"/>
    <lineage>
        <taxon>Eukaryota</taxon>
        <taxon>Fungi</taxon>
        <taxon>Dikarya</taxon>
        <taxon>Basidiomycota</taxon>
        <taxon>Agaricomycotina</taxon>
        <taxon>Tremellomycetes</taxon>
        <taxon>Filobasidiales</taxon>
        <taxon>Filobasidiaceae</taxon>
        <taxon>Filobasidium</taxon>
    </lineage>
</organism>
<dbReference type="GO" id="GO:0017056">
    <property type="term" value="F:structural constituent of nuclear pore"/>
    <property type="evidence" value="ECO:0007669"/>
    <property type="project" value="TreeGrafter"/>
</dbReference>
<dbReference type="Pfam" id="PF11715">
    <property type="entry name" value="Beta-prop_Nup120_160"/>
    <property type="match status" value="1"/>
</dbReference>
<gene>
    <name evidence="9" type="ORF">FFLO_00766</name>
</gene>
<comment type="caution">
    <text evidence="9">The sequence shown here is derived from an EMBL/GenBank/DDBJ whole genome shotgun (WGS) entry which is preliminary data.</text>
</comment>
<dbReference type="InterPro" id="IPR021717">
    <property type="entry name" value="Nucleoporin_Nup160"/>
</dbReference>
<proteinExistence type="predicted"/>
<name>A0A8K0NVE2_9TREE</name>
<reference evidence="9" key="1">
    <citation type="submission" date="2020-04" db="EMBL/GenBank/DDBJ databases">
        <title>Analysis of mating type loci in Filobasidium floriforme.</title>
        <authorList>
            <person name="Nowrousian M."/>
        </authorList>
    </citation>
    <scope>NUCLEOTIDE SEQUENCE</scope>
    <source>
        <strain evidence="9">CBS 6242</strain>
    </source>
</reference>
<dbReference type="Proteomes" id="UP000812966">
    <property type="component" value="Unassembled WGS sequence"/>
</dbReference>
<protein>
    <recommendedName>
        <fullName evidence="11">Nuclear pore complex protein Nup160</fullName>
    </recommendedName>
</protein>
<feature type="compositionally biased region" description="Low complexity" evidence="5">
    <location>
        <begin position="7"/>
        <end position="20"/>
    </location>
</feature>
<evidence type="ECO:0000256" key="3">
    <source>
        <dbReference type="ARBA" id="ARBA00023242"/>
    </source>
</evidence>
<dbReference type="Pfam" id="PF23347">
    <property type="entry name" value="TPR_Nup160_C"/>
    <property type="match status" value="1"/>
</dbReference>
<dbReference type="PANTHER" id="PTHR21286">
    <property type="entry name" value="NUCLEAR PORE COMPLEX PROTEIN NUP160"/>
    <property type="match status" value="1"/>
</dbReference>
<dbReference type="EMBL" id="JABELV010000009">
    <property type="protein sequence ID" value="KAG7571254.1"/>
    <property type="molecule type" value="Genomic_DNA"/>
</dbReference>
<dbReference type="InterPro" id="IPR059141">
    <property type="entry name" value="Beta-prop_Nup120_160"/>
</dbReference>
<dbReference type="Pfam" id="PF23354">
    <property type="entry name" value="TPR_NUP160_120_M"/>
    <property type="match status" value="1"/>
</dbReference>
<evidence type="ECO:0000256" key="4">
    <source>
        <dbReference type="SAM" id="Coils"/>
    </source>
</evidence>
<keyword evidence="2" id="KW-0813">Transport</keyword>
<keyword evidence="3" id="KW-0539">Nucleus</keyword>
<feature type="coiled-coil region" evidence="4">
    <location>
        <begin position="558"/>
        <end position="585"/>
    </location>
</feature>
<evidence type="ECO:0000259" key="7">
    <source>
        <dbReference type="Pfam" id="PF23347"/>
    </source>
</evidence>
<feature type="domain" description="NUP160 middle TPR" evidence="8">
    <location>
        <begin position="1058"/>
        <end position="1242"/>
    </location>
</feature>
<comment type="subcellular location">
    <subcellularLocation>
        <location evidence="1">Nucleus</location>
    </subcellularLocation>
</comment>
<evidence type="ECO:0000313" key="9">
    <source>
        <dbReference type="EMBL" id="KAG7571254.1"/>
    </source>
</evidence>
<evidence type="ECO:0000313" key="10">
    <source>
        <dbReference type="Proteomes" id="UP000812966"/>
    </source>
</evidence>
<evidence type="ECO:0000256" key="5">
    <source>
        <dbReference type="SAM" id="MobiDB-lite"/>
    </source>
</evidence>
<sequence>MSLSLFGTPRSSGGRSRTPSQTPMRGIRFPSNTPPPVHHDDLQPLVSYHAVHAHLPSGTSSNTEVQHYNFPYEQLDVDDIPLPEEEDATNRQSQLLPEHALSVSYSPECSTLARVIGNGKTLELRYIASTSSRKQKDNNSNIIRISFTSAIHDISASKCFYRPTSNDNDSTFTIVIIDKKSRIHRLTFPNPHTRVERGLAAFEWNDKNLHVGWLMMSEQDMLASGMTIRGDEPLVWNVVDEDNLIIAVRDGLLRCTLVNEDWTHEYFRRPSSFRMFRSDPASQTRVISFQHDPITELVYAITRDKKLRIWNAQTLNHESVIDLAQTGGSSEPRQPQSEALTIGSNASINMPTSSLVQILPGTQDTPYDKYIVVFTPTPRSPEGAGYFQVFGTLGIKKDITHVGFFTCSSQTVGMDFRGFNVEHATETSRNGGGDIEMEDESTSTSSSVSSTWRLWAAWDLKGKLFLEWSDISTLFEPKEEELGIMASNTWKMVSSSKESLDLEPMFDSAYFDALNEGIEDGSLGAEDVARYFVDHLFYPGRFSQSVLKGALEEYSSGNDDQIDAMDEEDEEYKSLRDQIGEAVGRHLVPLLDQDLDAHEHADLLRRFKLEWQAFWIMVQQRDIQGRWPISLVPMTTGVAEEGTAAMVLCREGLVVPAVEDDAAFVRRLMVNTVDADLEDLEVPVEVIEKDEIKDLLRSPSSTLEAHHPGLAHPDVRSLVVTGMASASVLAQSIYPEEFFAFQKRAYERPTVSSLAGSMSQDFTRTSDQDIEVPKPLRDSADPRKVFHATLDLLVDLPKEQTAGDLHDTFTGLSLKVSTFHQIVATRQLVASEVLLLACHMLSGTSNDDMPEHKNVYFSIAHRALAVFHAWETLRRLSEKHSDESQHTFRQPSDVSREGGHAAFIALREEWKKENDLSSCNETAYSLVHAILAEKPQSHSGRELTPKSLTVTAFRNLLQFGLITDTERIEAGTPETILALDILLSGNIESCLDFIESYPRSAGVSYVASRATIIAGADMEMAIDGLNNVAAALARPGWAEMDRSGLVSVLPDRVRWNGLAEYYHHAHSLCKTARLTASAVMFAKRSIEETADPHAAQNLMRYVFKEYLAQGQYEEAWQAMLANPLVNHDSTEDERPLGALIHAMCRAGEAQRLFNLPYSGMEGYIEDELDLRARTADPLASPYYHKILYSWLTRRVDHRKAALTMFQYAERVKNLTARNSADYRSHLLLRSRSLLTASNSLSLVDAKHRWFTTIASSRPGNDENPRKRLRVGCNIPASEYTHAIRRDIDIVTLDQIKKESDLVLATLMISSHTGSDLDPASPLTATDCVAMMSEAGLFDQALASADVQGIDKTIVFEYLTGRCLEMEGMADEAIREIGLATWLDASSVSATWYGSLPEKAWTYLDKTLSIHDVASRPSQYAWGAKVSSGTNSTYHLAVLNKVLEIDPEYALPQWLVTRLMERCPDALIQAALKVGATSKAAVWARDCLKWAQNQQPRTVGAGVIAPQYSPFNMIDQVIAAAKPSEDKSVKVAVDALQTEASRRFKGIKSLMSTIERV</sequence>
<evidence type="ECO:0008006" key="11">
    <source>
        <dbReference type="Google" id="ProtNLM"/>
    </source>
</evidence>
<keyword evidence="4" id="KW-0175">Coiled coil</keyword>
<evidence type="ECO:0000256" key="2">
    <source>
        <dbReference type="ARBA" id="ARBA00022448"/>
    </source>
</evidence>
<evidence type="ECO:0000256" key="1">
    <source>
        <dbReference type="ARBA" id="ARBA00004123"/>
    </source>
</evidence>
<feature type="domain" description="NUP160 C-terminal TPR" evidence="7">
    <location>
        <begin position="1292"/>
        <end position="1480"/>
    </location>
</feature>
<feature type="domain" description="Nucleoporin Nup120/160 beta-propeller" evidence="6">
    <location>
        <begin position="112"/>
        <end position="633"/>
    </location>
</feature>
<evidence type="ECO:0000259" key="8">
    <source>
        <dbReference type="Pfam" id="PF23354"/>
    </source>
</evidence>
<dbReference type="InterPro" id="IPR056536">
    <property type="entry name" value="TPR_NUP160_C"/>
</dbReference>
<dbReference type="InterPro" id="IPR056535">
    <property type="entry name" value="TPR_NUP160_M"/>
</dbReference>
<dbReference type="OrthoDB" id="67716at2759"/>
<feature type="region of interest" description="Disordered" evidence="5">
    <location>
        <begin position="1"/>
        <end position="42"/>
    </location>
</feature>
<evidence type="ECO:0000259" key="6">
    <source>
        <dbReference type="Pfam" id="PF11715"/>
    </source>
</evidence>
<dbReference type="GO" id="GO:0005643">
    <property type="term" value="C:nuclear pore"/>
    <property type="evidence" value="ECO:0007669"/>
    <property type="project" value="TreeGrafter"/>
</dbReference>